<reference evidence="5" key="1">
    <citation type="submission" date="2016-10" db="EMBL/GenBank/DDBJ databases">
        <authorList>
            <person name="Varghese N."/>
            <person name="Submissions S."/>
        </authorList>
    </citation>
    <scope>NUCLEOTIDE SEQUENCE [LARGE SCALE GENOMIC DNA]</scope>
    <source>
        <strain evidence="5">SP</strain>
    </source>
</reference>
<evidence type="ECO:0000313" key="5">
    <source>
        <dbReference type="Proteomes" id="UP000198935"/>
    </source>
</evidence>
<gene>
    <name evidence="4" type="ORF">SAMN05421736_105192</name>
</gene>
<keyword evidence="3" id="KW-0812">Transmembrane</keyword>
<dbReference type="NCBIfam" id="TIGR02532">
    <property type="entry name" value="IV_pilin_GFxxxE"/>
    <property type="match status" value="1"/>
</dbReference>
<evidence type="ECO:0000256" key="1">
    <source>
        <dbReference type="ARBA" id="ARBA00004241"/>
    </source>
</evidence>
<feature type="transmembrane region" description="Helical" evidence="3">
    <location>
        <begin position="12"/>
        <end position="32"/>
    </location>
</feature>
<organism evidence="4 5">
    <name type="scientific">Evansella caseinilytica</name>
    <dbReference type="NCBI Taxonomy" id="1503961"/>
    <lineage>
        <taxon>Bacteria</taxon>
        <taxon>Bacillati</taxon>
        <taxon>Bacillota</taxon>
        <taxon>Bacilli</taxon>
        <taxon>Bacillales</taxon>
        <taxon>Bacillaceae</taxon>
        <taxon>Evansella</taxon>
    </lineage>
</organism>
<dbReference type="InterPro" id="IPR012902">
    <property type="entry name" value="N_methyl_site"/>
</dbReference>
<dbReference type="STRING" id="1503961.SAMN05421736_105192"/>
<evidence type="ECO:0000256" key="2">
    <source>
        <dbReference type="ARBA" id="ARBA00023287"/>
    </source>
</evidence>
<dbReference type="EMBL" id="FNPI01000005">
    <property type="protein sequence ID" value="SDZ04188.1"/>
    <property type="molecule type" value="Genomic_DNA"/>
</dbReference>
<sequence length="140" mass="14766">MLKKVLKNQQGLTLIELLVVVVILGIIAAIAIPSIGGLIDNAKKDAHIGNAQQMINSAKLLVASEGAPSGSEITLKNLEDSGYIEPVENPDGGEYHETSSKVVVGKAGNNYTYTVTLVAGSKTIINGKQARELKRDVVTN</sequence>
<dbReference type="Pfam" id="PF07963">
    <property type="entry name" value="N_methyl"/>
    <property type="match status" value="1"/>
</dbReference>
<keyword evidence="5" id="KW-1185">Reference proteome</keyword>
<protein>
    <submittedName>
        <fullName evidence="4">Type IV pilus assembly protein PilA</fullName>
    </submittedName>
</protein>
<dbReference type="PROSITE" id="PS00409">
    <property type="entry name" value="PROKAR_NTER_METHYL"/>
    <property type="match status" value="1"/>
</dbReference>
<proteinExistence type="predicted"/>
<dbReference type="AlphaFoldDB" id="A0A1H3PTC3"/>
<dbReference type="OrthoDB" id="2454081at2"/>
<dbReference type="SUPFAM" id="SSF54523">
    <property type="entry name" value="Pili subunits"/>
    <property type="match status" value="1"/>
</dbReference>
<keyword evidence="2" id="KW-0178">Competence</keyword>
<comment type="subcellular location">
    <subcellularLocation>
        <location evidence="1">Cell surface</location>
    </subcellularLocation>
</comment>
<dbReference type="GO" id="GO:0009986">
    <property type="term" value="C:cell surface"/>
    <property type="evidence" value="ECO:0007669"/>
    <property type="project" value="UniProtKB-SubCell"/>
</dbReference>
<dbReference type="InterPro" id="IPR045584">
    <property type="entry name" value="Pilin-like"/>
</dbReference>
<name>A0A1H3PTC3_9BACI</name>
<dbReference type="Proteomes" id="UP000198935">
    <property type="component" value="Unassembled WGS sequence"/>
</dbReference>
<evidence type="ECO:0000313" key="4">
    <source>
        <dbReference type="EMBL" id="SDZ04188.1"/>
    </source>
</evidence>
<keyword evidence="3" id="KW-0472">Membrane</keyword>
<keyword evidence="3" id="KW-1133">Transmembrane helix</keyword>
<evidence type="ECO:0000256" key="3">
    <source>
        <dbReference type="SAM" id="Phobius"/>
    </source>
</evidence>
<dbReference type="Gene3D" id="3.30.700.10">
    <property type="entry name" value="Glycoprotein, Type 4 Pilin"/>
    <property type="match status" value="1"/>
</dbReference>
<dbReference type="GO" id="GO:0030420">
    <property type="term" value="P:establishment of competence for transformation"/>
    <property type="evidence" value="ECO:0007669"/>
    <property type="project" value="UniProtKB-KW"/>
</dbReference>
<accession>A0A1H3PTC3</accession>